<dbReference type="AlphaFoldDB" id="A0A8S2WLH9"/>
<reference evidence="3" key="1">
    <citation type="submission" date="2021-02" db="EMBL/GenBank/DDBJ databases">
        <authorList>
            <person name="Nowell W R."/>
        </authorList>
    </citation>
    <scope>NUCLEOTIDE SEQUENCE</scope>
</reference>
<dbReference type="Pfam" id="PF00531">
    <property type="entry name" value="Death"/>
    <property type="match status" value="1"/>
</dbReference>
<dbReference type="PROSITE" id="PS50017">
    <property type="entry name" value="DEATH_DOMAIN"/>
    <property type="match status" value="1"/>
</dbReference>
<dbReference type="Proteomes" id="UP000677228">
    <property type="component" value="Unassembled WGS sequence"/>
</dbReference>
<gene>
    <name evidence="2" type="ORF">OVA965_LOCUS43477</name>
    <name evidence="3" type="ORF">TMI583_LOCUS45756</name>
</gene>
<name>A0A8S2WLH9_9BILA</name>
<dbReference type="GO" id="GO:0007165">
    <property type="term" value="P:signal transduction"/>
    <property type="evidence" value="ECO:0007669"/>
    <property type="project" value="InterPro"/>
</dbReference>
<dbReference type="Proteomes" id="UP000682733">
    <property type="component" value="Unassembled WGS sequence"/>
</dbReference>
<dbReference type="CDD" id="cd01670">
    <property type="entry name" value="Death"/>
    <property type="match status" value="1"/>
</dbReference>
<evidence type="ECO:0000313" key="3">
    <source>
        <dbReference type="EMBL" id="CAF4449413.1"/>
    </source>
</evidence>
<sequence>MLENITLPVLNDQQPYILPNDLNTEHLSCGCTIVTDERHLKISKKCNLKINDTLIHRLSEPLRLCWKQIGREFNFNDVDLIDIEKTYRIDGLRECSHQMLREWYTRSPDTCTIEHLITILIRNKLINIALNVHDIVTSYISEILEDK</sequence>
<dbReference type="SUPFAM" id="SSF47986">
    <property type="entry name" value="DEATH domain"/>
    <property type="match status" value="1"/>
</dbReference>
<dbReference type="EMBL" id="CAJNOK010057491">
    <property type="protein sequence ID" value="CAF1626502.1"/>
    <property type="molecule type" value="Genomic_DNA"/>
</dbReference>
<dbReference type="InterPro" id="IPR011029">
    <property type="entry name" value="DEATH-like_dom_sf"/>
</dbReference>
<dbReference type="Gene3D" id="1.10.533.10">
    <property type="entry name" value="Death Domain, Fas"/>
    <property type="match status" value="1"/>
</dbReference>
<proteinExistence type="predicted"/>
<dbReference type="InterPro" id="IPR000488">
    <property type="entry name" value="Death_dom"/>
</dbReference>
<evidence type="ECO:0000259" key="1">
    <source>
        <dbReference type="PROSITE" id="PS50017"/>
    </source>
</evidence>
<evidence type="ECO:0000313" key="2">
    <source>
        <dbReference type="EMBL" id="CAF1626502.1"/>
    </source>
</evidence>
<accession>A0A8S2WLH9</accession>
<protein>
    <recommendedName>
        <fullName evidence="1">Death domain-containing protein</fullName>
    </recommendedName>
</protein>
<comment type="caution">
    <text evidence="3">The sequence shown here is derived from an EMBL/GenBank/DDBJ whole genome shotgun (WGS) entry which is preliminary data.</text>
</comment>
<evidence type="ECO:0000313" key="4">
    <source>
        <dbReference type="Proteomes" id="UP000682733"/>
    </source>
</evidence>
<organism evidence="3 4">
    <name type="scientific">Didymodactylos carnosus</name>
    <dbReference type="NCBI Taxonomy" id="1234261"/>
    <lineage>
        <taxon>Eukaryota</taxon>
        <taxon>Metazoa</taxon>
        <taxon>Spiralia</taxon>
        <taxon>Gnathifera</taxon>
        <taxon>Rotifera</taxon>
        <taxon>Eurotatoria</taxon>
        <taxon>Bdelloidea</taxon>
        <taxon>Philodinida</taxon>
        <taxon>Philodinidae</taxon>
        <taxon>Didymodactylos</taxon>
    </lineage>
</organism>
<feature type="domain" description="Death" evidence="1">
    <location>
        <begin position="66"/>
        <end position="136"/>
    </location>
</feature>
<dbReference type="EMBL" id="CAJOBA010082739">
    <property type="protein sequence ID" value="CAF4449413.1"/>
    <property type="molecule type" value="Genomic_DNA"/>
</dbReference>